<comment type="caution">
    <text evidence="6">The sequence shown here is derived from an EMBL/GenBank/DDBJ whole genome shotgun (WGS) entry which is preliminary data.</text>
</comment>
<evidence type="ECO:0000256" key="1">
    <source>
        <dbReference type="ARBA" id="ARBA00023015"/>
    </source>
</evidence>
<dbReference type="InterPro" id="IPR009057">
    <property type="entry name" value="Homeodomain-like_sf"/>
</dbReference>
<keyword evidence="3" id="KW-0804">Transcription</keyword>
<evidence type="ECO:0000256" key="3">
    <source>
        <dbReference type="ARBA" id="ARBA00023163"/>
    </source>
</evidence>
<dbReference type="RefSeq" id="WP_040723590.1">
    <property type="nucleotide sequence ID" value="NZ_CAWPHS010000047.1"/>
</dbReference>
<sequence>MTGSPIRKRRADADRSRTAILDAAARILDEQPDASIEAIATSAGVTRQTVYAHFPSRDRLLREVLDRLTERTAAAMDAADPGDGPAVTALLRILDAAATEAGRYPVLVQQINALPTGSQEDHARHTPIADRIERVVRRGRETGEFDRTLPLRWLVTVTIQLAHAASEERDRGRLSGQDAENALRISLLRILAVAGSASRHDVTNVHGQHT</sequence>
<reference evidence="6 7" key="1">
    <citation type="submission" date="2020-04" db="EMBL/GenBank/DDBJ databases">
        <title>MicrobeNet Type strains.</title>
        <authorList>
            <person name="Nicholson A.C."/>
        </authorList>
    </citation>
    <scope>NUCLEOTIDE SEQUENCE [LARGE SCALE GENOMIC DNA]</scope>
    <source>
        <strain evidence="6 7">DSM 44445</strain>
    </source>
</reference>
<feature type="DNA-binding region" description="H-T-H motif" evidence="4">
    <location>
        <begin position="35"/>
        <end position="54"/>
    </location>
</feature>
<dbReference type="InterPro" id="IPR050109">
    <property type="entry name" value="HTH-type_TetR-like_transc_reg"/>
</dbReference>
<keyword evidence="7" id="KW-1185">Reference proteome</keyword>
<dbReference type="PROSITE" id="PS50977">
    <property type="entry name" value="HTH_TETR_2"/>
    <property type="match status" value="1"/>
</dbReference>
<dbReference type="Gene3D" id="1.10.357.10">
    <property type="entry name" value="Tetracycline Repressor, domain 2"/>
    <property type="match status" value="1"/>
</dbReference>
<dbReference type="PANTHER" id="PTHR30055">
    <property type="entry name" value="HTH-TYPE TRANSCRIPTIONAL REGULATOR RUTR"/>
    <property type="match status" value="1"/>
</dbReference>
<evidence type="ECO:0000256" key="4">
    <source>
        <dbReference type="PROSITE-ProRule" id="PRU00335"/>
    </source>
</evidence>
<dbReference type="GO" id="GO:0000976">
    <property type="term" value="F:transcription cis-regulatory region binding"/>
    <property type="evidence" value="ECO:0007669"/>
    <property type="project" value="TreeGrafter"/>
</dbReference>
<protein>
    <submittedName>
        <fullName evidence="6">TetR/AcrR family transcriptional regulator</fullName>
    </submittedName>
</protein>
<dbReference type="SUPFAM" id="SSF46689">
    <property type="entry name" value="Homeodomain-like"/>
    <property type="match status" value="1"/>
</dbReference>
<proteinExistence type="predicted"/>
<evidence type="ECO:0000313" key="7">
    <source>
        <dbReference type="Proteomes" id="UP000523447"/>
    </source>
</evidence>
<keyword evidence="2 4" id="KW-0238">DNA-binding</keyword>
<dbReference type="EMBL" id="JAAXPE010000051">
    <property type="protein sequence ID" value="NKY89569.1"/>
    <property type="molecule type" value="Genomic_DNA"/>
</dbReference>
<organism evidence="6 7">
    <name type="scientific">Nocardia veterana</name>
    <dbReference type="NCBI Taxonomy" id="132249"/>
    <lineage>
        <taxon>Bacteria</taxon>
        <taxon>Bacillati</taxon>
        <taxon>Actinomycetota</taxon>
        <taxon>Actinomycetes</taxon>
        <taxon>Mycobacteriales</taxon>
        <taxon>Nocardiaceae</taxon>
        <taxon>Nocardia</taxon>
    </lineage>
</organism>
<keyword evidence="1" id="KW-0805">Transcription regulation</keyword>
<dbReference type="InterPro" id="IPR001647">
    <property type="entry name" value="HTH_TetR"/>
</dbReference>
<accession>A0A7X6RLC3</accession>
<feature type="domain" description="HTH tetR-type" evidence="5">
    <location>
        <begin position="14"/>
        <end position="72"/>
    </location>
</feature>
<dbReference type="Pfam" id="PF00440">
    <property type="entry name" value="TetR_N"/>
    <property type="match status" value="1"/>
</dbReference>
<dbReference type="AlphaFoldDB" id="A0A7X6RLC3"/>
<evidence type="ECO:0000313" key="6">
    <source>
        <dbReference type="EMBL" id="NKY89569.1"/>
    </source>
</evidence>
<dbReference type="PANTHER" id="PTHR30055:SF234">
    <property type="entry name" value="HTH-TYPE TRANSCRIPTIONAL REGULATOR BETI"/>
    <property type="match status" value="1"/>
</dbReference>
<gene>
    <name evidence="6" type="ORF">HGA07_28735</name>
</gene>
<evidence type="ECO:0000259" key="5">
    <source>
        <dbReference type="PROSITE" id="PS50977"/>
    </source>
</evidence>
<name>A0A7X6RLC3_9NOCA</name>
<dbReference type="GO" id="GO:0003700">
    <property type="term" value="F:DNA-binding transcription factor activity"/>
    <property type="evidence" value="ECO:0007669"/>
    <property type="project" value="TreeGrafter"/>
</dbReference>
<dbReference type="Proteomes" id="UP000523447">
    <property type="component" value="Unassembled WGS sequence"/>
</dbReference>
<evidence type="ECO:0000256" key="2">
    <source>
        <dbReference type="ARBA" id="ARBA00023125"/>
    </source>
</evidence>